<sequence length="304" mass="31408">MRPLLTALVALSTPALALAAPACPAPEPIAPTPLPGTGAVMPPTIPAAEIAASPALRRIVSHGAVLYRLPTEHGLHAVFARSGSQFRVFYLTPDDQAEIGGVMWDAAGHNITRSQVAAIPGTVPTVHWAPATAPSAGVPATQPPGQATADPVARLAAAHFGLEGRDGAPRVYMLIDPLCPFSTRAFSALAPYTTSGRLQLALVPVSINDHENNGASTPAALELLSADPHAMGNVWRHVSGLGHADMQKAPSPVAQAALTLNLSAAHAIGMRGTPTLVWKDRTGTIRQEAGTPDDLDQFLASLPS</sequence>
<dbReference type="OrthoDB" id="12976at2"/>
<evidence type="ECO:0000256" key="1">
    <source>
        <dbReference type="SAM" id="SignalP"/>
    </source>
</evidence>
<dbReference type="Gene3D" id="3.40.30.10">
    <property type="entry name" value="Glutaredoxin"/>
    <property type="match status" value="1"/>
</dbReference>
<reference evidence="2 3" key="1">
    <citation type="submission" date="2015-06" db="EMBL/GenBank/DDBJ databases">
        <title>Improved classification and identification of acetic acid bacteria using matrix-assisted laser desorption/ionization time-of-flight mass spectrometry; Gluconobacter nephelii and Gluconobacter uchimurae are later heterotypic synonyms of Gluconobacter japonicus and Gluconobacter oxydans, respectively.</title>
        <authorList>
            <person name="Li L."/>
            <person name="Cleenwerck I."/>
            <person name="De Vuyst L."/>
            <person name="Vandamme P."/>
        </authorList>
    </citation>
    <scope>NUCLEOTIDE SEQUENCE [LARGE SCALE GENOMIC DNA]</scope>
    <source>
        <strain evidence="2 3">LMG 1663</strain>
    </source>
</reference>
<evidence type="ECO:0000313" key="2">
    <source>
        <dbReference type="EMBL" id="KXV60096.1"/>
    </source>
</evidence>
<dbReference type="AlphaFoldDB" id="A0A149U433"/>
<evidence type="ECO:0008006" key="4">
    <source>
        <dbReference type="Google" id="ProtNLM"/>
    </source>
</evidence>
<name>A0A149U433_9PROT</name>
<dbReference type="GO" id="GO:0042597">
    <property type="term" value="C:periplasmic space"/>
    <property type="evidence" value="ECO:0007669"/>
    <property type="project" value="InterPro"/>
</dbReference>
<dbReference type="Proteomes" id="UP000075411">
    <property type="component" value="Unassembled WGS sequence"/>
</dbReference>
<protein>
    <recommendedName>
        <fullName evidence="4">Thiol:disulfide interchange protein</fullName>
    </recommendedName>
</protein>
<gene>
    <name evidence="2" type="ORF">AD947_02830</name>
</gene>
<dbReference type="InterPro" id="IPR036249">
    <property type="entry name" value="Thioredoxin-like_sf"/>
</dbReference>
<keyword evidence="1" id="KW-0732">Signal</keyword>
<dbReference type="Gene3D" id="3.10.450.70">
    <property type="entry name" value="Disulphide bond isomerase, DsbC/G, N-terminal"/>
    <property type="match status" value="1"/>
</dbReference>
<dbReference type="EMBL" id="LHZT01000096">
    <property type="protein sequence ID" value="KXV60096.1"/>
    <property type="molecule type" value="Genomic_DNA"/>
</dbReference>
<organism evidence="2 3">
    <name type="scientific">Acetobacter tropicalis</name>
    <dbReference type="NCBI Taxonomy" id="104102"/>
    <lineage>
        <taxon>Bacteria</taxon>
        <taxon>Pseudomonadati</taxon>
        <taxon>Pseudomonadota</taxon>
        <taxon>Alphaproteobacteria</taxon>
        <taxon>Acetobacterales</taxon>
        <taxon>Acetobacteraceae</taxon>
        <taxon>Acetobacter</taxon>
    </lineage>
</organism>
<dbReference type="PATRIC" id="fig|104102.12.peg.1980"/>
<comment type="caution">
    <text evidence="2">The sequence shown here is derived from an EMBL/GenBank/DDBJ whole genome shotgun (WGS) entry which is preliminary data.</text>
</comment>
<feature type="chain" id="PRO_5007556271" description="Thiol:disulfide interchange protein" evidence="1">
    <location>
        <begin position="20"/>
        <end position="304"/>
    </location>
</feature>
<feature type="signal peptide" evidence="1">
    <location>
        <begin position="1"/>
        <end position="19"/>
    </location>
</feature>
<proteinExistence type="predicted"/>
<dbReference type="SUPFAM" id="SSF52833">
    <property type="entry name" value="Thioredoxin-like"/>
    <property type="match status" value="1"/>
</dbReference>
<evidence type="ECO:0000313" key="3">
    <source>
        <dbReference type="Proteomes" id="UP000075411"/>
    </source>
</evidence>
<accession>A0A149U433</accession>
<dbReference type="InterPro" id="IPR009094">
    <property type="entry name" value="DiS-bond_isomerase_DsbC/G_N_sf"/>
</dbReference>